<evidence type="ECO:0000313" key="2">
    <source>
        <dbReference type="Proteomes" id="UP000054653"/>
    </source>
</evidence>
<proteinExistence type="predicted"/>
<keyword evidence="2" id="KW-1185">Reference proteome</keyword>
<organism evidence="1 2">
    <name type="scientific">Trichinella britovi</name>
    <name type="common">Parasitic roundworm</name>
    <dbReference type="NCBI Taxonomy" id="45882"/>
    <lineage>
        <taxon>Eukaryota</taxon>
        <taxon>Metazoa</taxon>
        <taxon>Ecdysozoa</taxon>
        <taxon>Nematoda</taxon>
        <taxon>Enoplea</taxon>
        <taxon>Dorylaimia</taxon>
        <taxon>Trichinellida</taxon>
        <taxon>Trichinellidae</taxon>
        <taxon>Trichinella</taxon>
    </lineage>
</organism>
<protein>
    <submittedName>
        <fullName evidence="1">Uncharacterized protein</fullName>
    </submittedName>
</protein>
<evidence type="ECO:0000313" key="1">
    <source>
        <dbReference type="EMBL" id="KRY04003.1"/>
    </source>
</evidence>
<gene>
    <name evidence="1" type="ORF">T03_7605</name>
</gene>
<dbReference type="EMBL" id="JYDI01006008">
    <property type="protein sequence ID" value="KRY04003.1"/>
    <property type="molecule type" value="Genomic_DNA"/>
</dbReference>
<reference evidence="1 2" key="1">
    <citation type="submission" date="2015-01" db="EMBL/GenBank/DDBJ databases">
        <title>Evolution of Trichinella species and genotypes.</title>
        <authorList>
            <person name="Korhonen P.K."/>
            <person name="Edoardo P."/>
            <person name="Giuseppe L.R."/>
            <person name="Gasser R.B."/>
        </authorList>
    </citation>
    <scope>NUCLEOTIDE SEQUENCE [LARGE SCALE GENOMIC DNA]</scope>
    <source>
        <strain evidence="1">ISS120</strain>
    </source>
</reference>
<dbReference type="AlphaFoldDB" id="A0A0V0YVK5"/>
<sequence length="36" mass="4081">MAPWPIARPRETHMFTALPEHAHLSVTNLSSCLEHV</sequence>
<name>A0A0V0YVK5_TRIBR</name>
<dbReference type="Proteomes" id="UP000054653">
    <property type="component" value="Unassembled WGS sequence"/>
</dbReference>
<accession>A0A0V0YVK5</accession>
<comment type="caution">
    <text evidence="1">The sequence shown here is derived from an EMBL/GenBank/DDBJ whole genome shotgun (WGS) entry which is preliminary data.</text>
</comment>